<dbReference type="OrthoDB" id="247542at2759"/>
<keyword evidence="6" id="KW-1185">Reference proteome</keyword>
<dbReference type="Pfam" id="PF00561">
    <property type="entry name" value="Abhydrolase_1"/>
    <property type="match status" value="1"/>
</dbReference>
<dbReference type="InterPro" id="IPR012020">
    <property type="entry name" value="ABHD4"/>
</dbReference>
<feature type="region of interest" description="Disordered" evidence="3">
    <location>
        <begin position="462"/>
        <end position="486"/>
    </location>
</feature>
<evidence type="ECO:0000256" key="1">
    <source>
        <dbReference type="ARBA" id="ARBA00010884"/>
    </source>
</evidence>
<reference evidence="5 6" key="1">
    <citation type="submission" date="2019-01" db="EMBL/GenBank/DDBJ databases">
        <title>Nuclear Genome Assembly of the Microalgal Biofuel strain Nannochloropsis salina CCMP1776.</title>
        <authorList>
            <person name="Hovde B."/>
        </authorList>
    </citation>
    <scope>NUCLEOTIDE SEQUENCE [LARGE SCALE GENOMIC DNA]</scope>
    <source>
        <strain evidence="5 6">CCMP1776</strain>
    </source>
</reference>
<dbReference type="PANTHER" id="PTHR10794:SF63">
    <property type="entry name" value="ALPHA_BETA HYDROLASE 1, ISOFORM A"/>
    <property type="match status" value="1"/>
</dbReference>
<protein>
    <recommendedName>
        <fullName evidence="4">AB hydrolase-1 domain-containing protein</fullName>
    </recommendedName>
</protein>
<feature type="active site" description="Charge relay system" evidence="2">
    <location>
        <position position="257"/>
    </location>
</feature>
<dbReference type="InterPro" id="IPR029058">
    <property type="entry name" value="AB_hydrolase_fold"/>
</dbReference>
<proteinExistence type="inferred from homology"/>
<sequence>MISDEVEPRQQLLPPSSSAPSAEPFLSPSFRSLERLRAALDRLGEELQRRAPSWKAASALALGVLTALYLRWSKDEVHVYAQRNEMTEIIMVFLSLDAKSAFKSTWATHNGHFSTLQGYLRPQPPCLPCTRELIYADDGGHFALEWLNERVSDSLEASARSPENMLALAEDLRTRPVVCILHGVNDSGQHPYMRHLAHVVCTRKGWRAVCMTYRGCGSLSLTSAQAYDAANTGDVDLAVETICARFPAAPLFLVGFSLGANIMVKYLGEQGARVRQKVWGAVAISNPWAFHPHLESLHYTSKPRSLRRIPAWVYSFLVAYEYKKYVRRHRAQLADRLKALQRPLESMHTLRDLDENITVPLNGWKDLEHYMTSASSSEWLRHVEVPLLGVNALDDPLVSREALAHTIERASRNPNVILVTTTRGGHIGWGGQAKTASWAENLCVDFLQACARIQDTMGDSRGHVLNRGREGEEMKREGNKAVLSRL</sequence>
<dbReference type="EMBL" id="SDOX01000020">
    <property type="protein sequence ID" value="TFJ84105.1"/>
    <property type="molecule type" value="Genomic_DNA"/>
</dbReference>
<dbReference type="GO" id="GO:0034338">
    <property type="term" value="F:short-chain carboxylesterase activity"/>
    <property type="evidence" value="ECO:0007669"/>
    <property type="project" value="TreeGrafter"/>
</dbReference>
<comment type="similarity">
    <text evidence="1">Belongs to the AB hydrolase superfamily. AB hydrolase 4 family.</text>
</comment>
<evidence type="ECO:0000256" key="3">
    <source>
        <dbReference type="SAM" id="MobiDB-lite"/>
    </source>
</evidence>
<dbReference type="SUPFAM" id="SSF53474">
    <property type="entry name" value="alpha/beta-Hydrolases"/>
    <property type="match status" value="1"/>
</dbReference>
<gene>
    <name evidence="5" type="ORF">NSK_004578</name>
</gene>
<comment type="caution">
    <text evidence="5">The sequence shown here is derived from an EMBL/GenBank/DDBJ whole genome shotgun (WGS) entry which is preliminary data.</text>
</comment>
<dbReference type="Gene3D" id="3.40.50.1820">
    <property type="entry name" value="alpha/beta hydrolase"/>
    <property type="match status" value="1"/>
</dbReference>
<accession>A0A4D9D3T2</accession>
<feature type="compositionally biased region" description="Low complexity" evidence="3">
    <location>
        <begin position="9"/>
        <end position="25"/>
    </location>
</feature>
<dbReference type="PANTHER" id="PTHR10794">
    <property type="entry name" value="ABHYDROLASE DOMAIN-CONTAINING PROTEIN"/>
    <property type="match status" value="1"/>
</dbReference>
<feature type="compositionally biased region" description="Basic and acidic residues" evidence="3">
    <location>
        <begin position="462"/>
        <end position="479"/>
    </location>
</feature>
<evidence type="ECO:0000256" key="2">
    <source>
        <dbReference type="PIRSR" id="PIRSR005211-1"/>
    </source>
</evidence>
<dbReference type="AlphaFoldDB" id="A0A4D9D3T2"/>
<evidence type="ECO:0000259" key="4">
    <source>
        <dbReference type="Pfam" id="PF00561"/>
    </source>
</evidence>
<dbReference type="PIRSF" id="PIRSF005211">
    <property type="entry name" value="Ab_hydro_YheT"/>
    <property type="match status" value="1"/>
</dbReference>
<feature type="region of interest" description="Disordered" evidence="3">
    <location>
        <begin position="1"/>
        <end position="25"/>
    </location>
</feature>
<organism evidence="5 6">
    <name type="scientific">Nannochloropsis salina CCMP1776</name>
    <dbReference type="NCBI Taxonomy" id="1027361"/>
    <lineage>
        <taxon>Eukaryota</taxon>
        <taxon>Sar</taxon>
        <taxon>Stramenopiles</taxon>
        <taxon>Ochrophyta</taxon>
        <taxon>Eustigmatophyceae</taxon>
        <taxon>Eustigmatales</taxon>
        <taxon>Monodopsidaceae</taxon>
        <taxon>Microchloropsis</taxon>
        <taxon>Microchloropsis salina</taxon>
    </lineage>
</organism>
<name>A0A4D9D3T2_9STRA</name>
<feature type="domain" description="AB hydrolase-1" evidence="4">
    <location>
        <begin position="176"/>
        <end position="427"/>
    </location>
</feature>
<evidence type="ECO:0000313" key="5">
    <source>
        <dbReference type="EMBL" id="TFJ84105.1"/>
    </source>
</evidence>
<feature type="active site" description="Charge relay system" evidence="2">
    <location>
        <position position="395"/>
    </location>
</feature>
<feature type="active site" description="Charge relay system" evidence="2">
    <location>
        <position position="426"/>
    </location>
</feature>
<evidence type="ECO:0000313" key="6">
    <source>
        <dbReference type="Proteomes" id="UP000355283"/>
    </source>
</evidence>
<dbReference type="GO" id="GO:0047372">
    <property type="term" value="F:monoacylglycerol lipase activity"/>
    <property type="evidence" value="ECO:0007669"/>
    <property type="project" value="TreeGrafter"/>
</dbReference>
<dbReference type="Proteomes" id="UP000355283">
    <property type="component" value="Unassembled WGS sequence"/>
</dbReference>
<dbReference type="InterPro" id="IPR050960">
    <property type="entry name" value="AB_hydrolase_4_sf"/>
</dbReference>
<dbReference type="InterPro" id="IPR000073">
    <property type="entry name" value="AB_hydrolase_1"/>
</dbReference>